<evidence type="ECO:0000256" key="8">
    <source>
        <dbReference type="ARBA" id="ARBA00023196"/>
    </source>
</evidence>
<dbReference type="SUPFAM" id="SSF51344">
    <property type="entry name" value="Epsilon subunit of F1F0-ATP synthase N-terminal domain"/>
    <property type="match status" value="1"/>
</dbReference>
<reference evidence="14" key="1">
    <citation type="submission" date="2016-07" db="EMBL/GenBank/DDBJ databases">
        <authorList>
            <person name="Florea S."/>
            <person name="Webb J.S."/>
            <person name="Jaromczyk J."/>
            <person name="Schardl C.L."/>
        </authorList>
    </citation>
    <scope>NUCLEOTIDE SEQUENCE [LARGE SCALE GENOMIC DNA]</scope>
    <source>
        <strain evidence="14">MIT 01-6242</strain>
    </source>
</reference>
<dbReference type="CDD" id="cd12152">
    <property type="entry name" value="F1-ATPase_delta"/>
    <property type="match status" value="1"/>
</dbReference>
<keyword evidence="6 10" id="KW-0406">Ion transport</keyword>
<dbReference type="InterPro" id="IPR036771">
    <property type="entry name" value="ATPsynth_dsu/esu_N"/>
</dbReference>
<comment type="function">
    <text evidence="1 10">Produces ATP from ADP in the presence of a proton gradient across the membrane.</text>
</comment>
<evidence type="ECO:0000259" key="12">
    <source>
        <dbReference type="Pfam" id="PF02823"/>
    </source>
</evidence>
<keyword evidence="4 10" id="KW-0813">Transport</keyword>
<dbReference type="InterPro" id="IPR001469">
    <property type="entry name" value="ATP_synth_F1_dsu/esu"/>
</dbReference>
<organism evidence="13 14">
    <name type="scientific">Helicobacter enhydrae</name>
    <dbReference type="NCBI Taxonomy" id="222136"/>
    <lineage>
        <taxon>Bacteria</taxon>
        <taxon>Pseudomonadati</taxon>
        <taxon>Campylobacterota</taxon>
        <taxon>Epsilonproteobacteria</taxon>
        <taxon>Campylobacterales</taxon>
        <taxon>Helicobacteraceae</taxon>
        <taxon>Helicobacter</taxon>
    </lineage>
</organism>
<evidence type="ECO:0000256" key="3">
    <source>
        <dbReference type="ARBA" id="ARBA00005712"/>
    </source>
</evidence>
<evidence type="ECO:0000256" key="11">
    <source>
        <dbReference type="RuleBase" id="RU003656"/>
    </source>
</evidence>
<evidence type="ECO:0000313" key="14">
    <source>
        <dbReference type="Proteomes" id="UP000092884"/>
    </source>
</evidence>
<dbReference type="STRING" id="222136.BBW65_06455"/>
<dbReference type="GO" id="GO:0005886">
    <property type="term" value="C:plasma membrane"/>
    <property type="evidence" value="ECO:0007669"/>
    <property type="project" value="UniProtKB-SubCell"/>
</dbReference>
<keyword evidence="14" id="KW-1185">Reference proteome</keyword>
<keyword evidence="7 10" id="KW-0472">Membrane</keyword>
<dbReference type="PANTHER" id="PTHR13822:SF10">
    <property type="entry name" value="ATP SYNTHASE EPSILON CHAIN, CHLOROPLASTIC"/>
    <property type="match status" value="1"/>
</dbReference>
<evidence type="ECO:0000256" key="4">
    <source>
        <dbReference type="ARBA" id="ARBA00022448"/>
    </source>
</evidence>
<protein>
    <recommendedName>
        <fullName evidence="10">ATP synthase epsilon chain</fullName>
    </recommendedName>
    <alternativeName>
        <fullName evidence="10">ATP synthase F1 sector epsilon subunit</fullName>
    </alternativeName>
    <alternativeName>
        <fullName evidence="10">F-ATPase epsilon subunit</fullName>
    </alternativeName>
</protein>
<keyword evidence="10" id="KW-0375">Hydrogen ion transport</keyword>
<comment type="subcellular location">
    <subcellularLocation>
        <location evidence="10">Cell membrane</location>
        <topology evidence="10">Peripheral membrane protein</topology>
    </subcellularLocation>
    <subcellularLocation>
        <location evidence="2">Endomembrane system</location>
        <topology evidence="2">Peripheral membrane protein</topology>
    </subcellularLocation>
</comment>
<dbReference type="EMBL" id="CP016503">
    <property type="protein sequence ID" value="ANV98458.1"/>
    <property type="molecule type" value="Genomic_DNA"/>
</dbReference>
<keyword evidence="9 10" id="KW-0066">ATP synthesis</keyword>
<evidence type="ECO:0000256" key="6">
    <source>
        <dbReference type="ARBA" id="ARBA00023065"/>
    </source>
</evidence>
<dbReference type="Gene3D" id="2.60.15.10">
    <property type="entry name" value="F0F1 ATP synthase delta/epsilon subunit, N-terminal"/>
    <property type="match status" value="1"/>
</dbReference>
<evidence type="ECO:0000256" key="7">
    <source>
        <dbReference type="ARBA" id="ARBA00023136"/>
    </source>
</evidence>
<keyword evidence="5 10" id="KW-1003">Cell membrane</keyword>
<evidence type="ECO:0000256" key="1">
    <source>
        <dbReference type="ARBA" id="ARBA00003543"/>
    </source>
</evidence>
<accession>A0A1B1U6S0</accession>
<comment type="similarity">
    <text evidence="3 10 11">Belongs to the ATPase epsilon chain family.</text>
</comment>
<dbReference type="RefSeq" id="WP_066341230.1">
    <property type="nucleotide sequence ID" value="NZ_CP016503.1"/>
</dbReference>
<name>A0A1B1U6S0_9HELI</name>
<dbReference type="PANTHER" id="PTHR13822">
    <property type="entry name" value="ATP SYNTHASE DELTA/EPSILON CHAIN"/>
    <property type="match status" value="1"/>
</dbReference>
<dbReference type="KEGG" id="het:BBW65_06455"/>
<evidence type="ECO:0000256" key="5">
    <source>
        <dbReference type="ARBA" id="ARBA00022475"/>
    </source>
</evidence>
<dbReference type="AlphaFoldDB" id="A0A1B1U6S0"/>
<evidence type="ECO:0000256" key="2">
    <source>
        <dbReference type="ARBA" id="ARBA00004184"/>
    </source>
</evidence>
<evidence type="ECO:0000256" key="9">
    <source>
        <dbReference type="ARBA" id="ARBA00023310"/>
    </source>
</evidence>
<dbReference type="Pfam" id="PF02823">
    <property type="entry name" value="ATP-synt_DE_N"/>
    <property type="match status" value="1"/>
</dbReference>
<dbReference type="GO" id="GO:0046933">
    <property type="term" value="F:proton-transporting ATP synthase activity, rotational mechanism"/>
    <property type="evidence" value="ECO:0007669"/>
    <property type="project" value="UniProtKB-UniRule"/>
</dbReference>
<dbReference type="GO" id="GO:0005524">
    <property type="term" value="F:ATP binding"/>
    <property type="evidence" value="ECO:0007669"/>
    <property type="project" value="UniProtKB-UniRule"/>
</dbReference>
<dbReference type="InterPro" id="IPR020546">
    <property type="entry name" value="ATP_synth_F1_dsu/esu_N"/>
</dbReference>
<dbReference type="HAMAP" id="MF_00530">
    <property type="entry name" value="ATP_synth_epsil_bac"/>
    <property type="match status" value="1"/>
</dbReference>
<dbReference type="OrthoDB" id="9799969at2"/>
<sequence length="125" mass="13230">MEEMKVNITTPEGTIFDQEATSVTLPGIDGEFGVQYNHCDLVTLLKGGVIEIIKNDGAVELVAIDWGYAKVNAHSVDILAHGASALCGDVAQNLAKAKELLQKASMDNIGIASALYKLDKSANKA</sequence>
<dbReference type="NCBIfam" id="TIGR01216">
    <property type="entry name" value="ATP_synt_epsi"/>
    <property type="match status" value="1"/>
</dbReference>
<dbReference type="Proteomes" id="UP000092884">
    <property type="component" value="Chromosome"/>
</dbReference>
<feature type="domain" description="ATP synthase F1 complex delta/epsilon subunit N-terminal" evidence="12">
    <location>
        <begin position="4"/>
        <end position="83"/>
    </location>
</feature>
<gene>
    <name evidence="10" type="primary">atpC</name>
    <name evidence="13" type="ORF">BBW65_06455</name>
</gene>
<evidence type="ECO:0000256" key="10">
    <source>
        <dbReference type="HAMAP-Rule" id="MF_00530"/>
    </source>
</evidence>
<comment type="subunit">
    <text evidence="10 11">F-type ATPases have 2 components, CF(1) - the catalytic core - and CF(0) - the membrane proton channel. CF(1) has five subunits: alpha(3), beta(3), gamma(1), delta(1), epsilon(1). CF(0) has three main subunits: a, b and c.</text>
</comment>
<dbReference type="GO" id="GO:0045259">
    <property type="term" value="C:proton-transporting ATP synthase complex"/>
    <property type="evidence" value="ECO:0007669"/>
    <property type="project" value="UniProtKB-KW"/>
</dbReference>
<evidence type="ECO:0000313" key="13">
    <source>
        <dbReference type="EMBL" id="ANV98458.1"/>
    </source>
</evidence>
<dbReference type="GO" id="GO:0012505">
    <property type="term" value="C:endomembrane system"/>
    <property type="evidence" value="ECO:0007669"/>
    <property type="project" value="UniProtKB-SubCell"/>
</dbReference>
<keyword evidence="8 10" id="KW-0139">CF(1)</keyword>
<proteinExistence type="inferred from homology"/>